<name>W0FH12_9NEOP</name>
<gene>
    <name evidence="2" type="primary">ND6</name>
</gene>
<sequence>MFKLKILFMLFAGISFWLINITHPLIITIFIIIQTVNLVMITGMMSHSFWMSYIMFLVFIGGLLILFIYISSLIPNKNFSLNYKTLFVTFIVTLSIILFVKIFSIFMNKEMTQFMGIMTSINSENSIFIMNFYNKNESFMTFILMNYLLLSLIITTKITMLNNGPMRNNSLINY</sequence>
<feature type="transmembrane region" description="Helical" evidence="1">
    <location>
        <begin position="86"/>
        <end position="106"/>
    </location>
</feature>
<evidence type="ECO:0000313" key="2">
    <source>
        <dbReference type="EMBL" id="AHF21741.1"/>
    </source>
</evidence>
<proteinExistence type="predicted"/>
<keyword evidence="1" id="KW-0812">Transmembrane</keyword>
<keyword evidence="2" id="KW-0496">Mitochondrion</keyword>
<geneLocation type="mitochondrion" evidence="2"/>
<feature type="transmembrane region" description="Helical" evidence="1">
    <location>
        <begin position="53"/>
        <end position="74"/>
    </location>
</feature>
<dbReference type="AlphaFoldDB" id="W0FH12"/>
<accession>W0FH12</accession>
<feature type="transmembrane region" description="Helical" evidence="1">
    <location>
        <begin position="139"/>
        <end position="160"/>
    </location>
</feature>
<reference evidence="2" key="1">
    <citation type="journal article" date="2014" name="Int. J. Biol. Sci.">
        <title>The First Mitochondrial Genome for Caddisfly (Insecta: Trichoptera) with Phylogenetic Implications.</title>
        <authorList>
            <person name="Wang Y."/>
            <person name="Liu X."/>
            <person name="Yang D."/>
        </authorList>
    </citation>
    <scope>NUCLEOTIDE SEQUENCE</scope>
</reference>
<keyword evidence="1" id="KW-1133">Transmembrane helix</keyword>
<dbReference type="EMBL" id="KF756944">
    <property type="protein sequence ID" value="AHF21741.1"/>
    <property type="molecule type" value="Genomic_DNA"/>
</dbReference>
<feature type="transmembrane region" description="Helical" evidence="1">
    <location>
        <begin position="7"/>
        <end position="33"/>
    </location>
</feature>
<protein>
    <submittedName>
        <fullName evidence="2">NADH dehydrogenase subunit 6</fullName>
    </submittedName>
</protein>
<evidence type="ECO:0000256" key="1">
    <source>
        <dbReference type="SAM" id="Phobius"/>
    </source>
</evidence>
<keyword evidence="1" id="KW-0472">Membrane</keyword>
<organism evidence="2">
    <name type="scientific">Apatania sp. YW-2014</name>
    <dbReference type="NCBI Taxonomy" id="1442581"/>
    <lineage>
        <taxon>Eukaryota</taxon>
        <taxon>Metazoa</taxon>
        <taxon>Ecdysozoa</taxon>
        <taxon>Arthropoda</taxon>
        <taxon>Hexapoda</taxon>
        <taxon>Insecta</taxon>
        <taxon>Pterygota</taxon>
        <taxon>Neoptera</taxon>
        <taxon>Endopterygota</taxon>
        <taxon>Trichoptera</taxon>
        <taxon>Integripalpia</taxon>
        <taxon>Plenitentoria</taxon>
        <taxon>Limnephiloidea</taxon>
        <taxon>Apataniidae</taxon>
        <taxon>Apataniinae</taxon>
        <taxon>Apatania</taxon>
    </lineage>
</organism>